<sequence>MMTNTQLATMAKKYGFSHDEFRKTIIKTCINHNFSDEEFAAFISVANTYGLNPLTKEIYAFPKKGGGIIPVVSIDGWIKIIKSNPQFDGMTFQDQLDKDGNLIAIKCAIRLKGIKDPIEVTEYLKECKKEKSDPWDQYPARMLRHKATIQCARYAFGFSGIYEEDEAARINNTTPVQLISYDMLEQIKELIKETGTNENNLLSYTNVKNLTDLSCEKAQEVLALLEKRKNIQRERALQSHTQQEQINASIQDAEYIHIQDIEYAPTQQEQEMAV</sequence>
<protein>
    <submittedName>
        <fullName evidence="1">Recombinase</fullName>
    </submittedName>
</protein>
<dbReference type="InterPro" id="IPR018330">
    <property type="entry name" value="RecT_fam"/>
</dbReference>
<dbReference type="Pfam" id="PF03837">
    <property type="entry name" value="RecT"/>
    <property type="match status" value="1"/>
</dbReference>
<proteinExistence type="predicted"/>
<dbReference type="AlphaFoldDB" id="A0A2M6UU97"/>
<dbReference type="Proteomes" id="UP000229839">
    <property type="component" value="Unassembled WGS sequence"/>
</dbReference>
<reference evidence="1 2" key="1">
    <citation type="submission" date="2017-06" db="EMBL/GenBank/DDBJ databases">
        <title>Draft genome of Bartonella tribocorum strain L103, isolated from a rodent in Laos.</title>
        <authorList>
            <person name="Hadjadj L."/>
            <person name="Jiyipong T."/>
            <person name="Morand S."/>
            <person name="Diene S.M."/>
            <person name="Rolain J.-M."/>
        </authorList>
    </citation>
    <scope>NUCLEOTIDE SEQUENCE [LARGE SCALE GENOMIC DNA]</scope>
    <source>
        <strain evidence="1 2">L103</strain>
    </source>
</reference>
<dbReference type="OrthoDB" id="8909920at2"/>
<accession>A0A2M6UU97</accession>
<evidence type="ECO:0000313" key="2">
    <source>
        <dbReference type="Proteomes" id="UP000229839"/>
    </source>
</evidence>
<gene>
    <name evidence="1" type="ORF">CER18_01760</name>
</gene>
<dbReference type="GO" id="GO:0006259">
    <property type="term" value="P:DNA metabolic process"/>
    <property type="evidence" value="ECO:0007669"/>
    <property type="project" value="InterPro"/>
</dbReference>
<dbReference type="EMBL" id="NJGE01000003">
    <property type="protein sequence ID" value="PIT69770.1"/>
    <property type="molecule type" value="Genomic_DNA"/>
</dbReference>
<name>A0A2M6UU97_9HYPH</name>
<organism evidence="1 2">
    <name type="scientific">Bartonella tribocorum</name>
    <dbReference type="NCBI Taxonomy" id="85701"/>
    <lineage>
        <taxon>Bacteria</taxon>
        <taxon>Pseudomonadati</taxon>
        <taxon>Pseudomonadota</taxon>
        <taxon>Alphaproteobacteria</taxon>
        <taxon>Hyphomicrobiales</taxon>
        <taxon>Bartonellaceae</taxon>
        <taxon>Bartonella</taxon>
    </lineage>
</organism>
<comment type="caution">
    <text evidence="1">The sequence shown here is derived from an EMBL/GenBank/DDBJ whole genome shotgun (WGS) entry which is preliminary data.</text>
</comment>
<evidence type="ECO:0000313" key="1">
    <source>
        <dbReference type="EMBL" id="PIT69770.1"/>
    </source>
</evidence>
<dbReference type="GO" id="GO:0003677">
    <property type="term" value="F:DNA binding"/>
    <property type="evidence" value="ECO:0007669"/>
    <property type="project" value="InterPro"/>
</dbReference>
<dbReference type="STRING" id="85701.BM1374166_00923"/>